<name>A0A0G0XPC8_9BACT</name>
<protein>
    <recommendedName>
        <fullName evidence="3">Restriction endonuclease</fullName>
    </recommendedName>
</protein>
<evidence type="ECO:0000313" key="2">
    <source>
        <dbReference type="Proteomes" id="UP000033859"/>
    </source>
</evidence>
<sequence>MSKQITITAKYFSQYRHKLGFSKQADTKDFFGAKDITPAIDLNYIKLLNDRLYGIIDKINDIVAKEIKIDNLAAFKKEHIDRSLEIIKANNILPALNNQGRRPEQVYYSWMRGFVLSNYFLKALGLIFEVDTSSIDLIGDDDLKTAETFKRTPKADLEIKLNEKEKIRIEMQSGFTGINDIKQHKVLEAKRVFRDLGFHTLAIHFDLYNGQVAFVKLDEIGEDSVNWITRQQMEGQTVFNIEQNYFIWKITEKPMKYKEINFG</sequence>
<dbReference type="EMBL" id="LCCE01000020">
    <property type="protein sequence ID" value="KKS26684.1"/>
    <property type="molecule type" value="Genomic_DNA"/>
</dbReference>
<accession>A0A0G0XPC8</accession>
<proteinExistence type="predicted"/>
<gene>
    <name evidence="1" type="ORF">UU84_C0020G0002</name>
</gene>
<evidence type="ECO:0008006" key="3">
    <source>
        <dbReference type="Google" id="ProtNLM"/>
    </source>
</evidence>
<dbReference type="AlphaFoldDB" id="A0A0G0XPC8"/>
<evidence type="ECO:0000313" key="1">
    <source>
        <dbReference type="EMBL" id="KKS26684.1"/>
    </source>
</evidence>
<dbReference type="PATRIC" id="fig|1619029.3.peg.392"/>
<reference evidence="1 2" key="1">
    <citation type="journal article" date="2015" name="Nature">
        <title>rRNA introns, odd ribosomes, and small enigmatic genomes across a large radiation of phyla.</title>
        <authorList>
            <person name="Brown C.T."/>
            <person name="Hug L.A."/>
            <person name="Thomas B.C."/>
            <person name="Sharon I."/>
            <person name="Castelle C.J."/>
            <person name="Singh A."/>
            <person name="Wilkins M.J."/>
            <person name="Williams K.H."/>
            <person name="Banfield J.F."/>
        </authorList>
    </citation>
    <scope>NUCLEOTIDE SEQUENCE [LARGE SCALE GENOMIC DNA]</scope>
</reference>
<dbReference type="Proteomes" id="UP000033859">
    <property type="component" value="Unassembled WGS sequence"/>
</dbReference>
<comment type="caution">
    <text evidence="1">The sequence shown here is derived from an EMBL/GenBank/DDBJ whole genome shotgun (WGS) entry which is preliminary data.</text>
</comment>
<organism evidence="1 2">
    <name type="scientific">Candidatus Yanofskybacteria bacterium GW2011_GWC2_41_9</name>
    <dbReference type="NCBI Taxonomy" id="1619029"/>
    <lineage>
        <taxon>Bacteria</taxon>
        <taxon>Candidatus Yanofskyibacteriota</taxon>
    </lineage>
</organism>